<sequence>MIQLPSGEWLARLDCTLPADQTGASLADKYLCLVLVPSYTQPNILFRRGDRCLTLIPLWYFQSSFRTPAVRRSVYLASSVGPESYRKGPLVVPDNCLEVFRIRTTYPPIRDARHGTQLWSTIPDDEERADSEIYLDCADYGHEEFALRVQISDKLAGEHSATEDSAAAGHRKLSRSSVFSRGAKLSICHQRDQFNMVELMLNAPDAKAGTFPQAAAVTRDKKHSIKWEAEVVVGGHEIFLVPFARHRWKVDVRAVGENQRSRDDPKRLERAVTLL</sequence>
<protein>
    <submittedName>
        <fullName evidence="1">Uncharacterized protein</fullName>
    </submittedName>
</protein>
<proteinExistence type="predicted"/>
<evidence type="ECO:0000313" key="1">
    <source>
        <dbReference type="EMBL" id="KXJ89482.1"/>
    </source>
</evidence>
<gene>
    <name evidence="1" type="ORF">Micbo1qcDRAFT_165565</name>
</gene>
<keyword evidence="2" id="KW-1185">Reference proteome</keyword>
<organism evidence="1 2">
    <name type="scientific">Microdochium bolleyi</name>
    <dbReference type="NCBI Taxonomy" id="196109"/>
    <lineage>
        <taxon>Eukaryota</taxon>
        <taxon>Fungi</taxon>
        <taxon>Dikarya</taxon>
        <taxon>Ascomycota</taxon>
        <taxon>Pezizomycotina</taxon>
        <taxon>Sordariomycetes</taxon>
        <taxon>Xylariomycetidae</taxon>
        <taxon>Xylariales</taxon>
        <taxon>Microdochiaceae</taxon>
        <taxon>Microdochium</taxon>
    </lineage>
</organism>
<dbReference type="Proteomes" id="UP000070501">
    <property type="component" value="Unassembled WGS sequence"/>
</dbReference>
<accession>A0A136IX29</accession>
<evidence type="ECO:0000313" key="2">
    <source>
        <dbReference type="Proteomes" id="UP000070501"/>
    </source>
</evidence>
<dbReference type="AlphaFoldDB" id="A0A136IX29"/>
<dbReference type="EMBL" id="KQ964255">
    <property type="protein sequence ID" value="KXJ89482.1"/>
    <property type="molecule type" value="Genomic_DNA"/>
</dbReference>
<dbReference type="InParanoid" id="A0A136IX29"/>
<reference evidence="2" key="1">
    <citation type="submission" date="2016-02" db="EMBL/GenBank/DDBJ databases">
        <title>Draft genome sequence of Microdochium bolleyi, a fungal endophyte of beachgrass.</title>
        <authorList>
            <consortium name="DOE Joint Genome Institute"/>
            <person name="David A.S."/>
            <person name="May G."/>
            <person name="Haridas S."/>
            <person name="Lim J."/>
            <person name="Wang M."/>
            <person name="Labutti K."/>
            <person name="Lipzen A."/>
            <person name="Barry K."/>
            <person name="Grigoriev I.V."/>
        </authorList>
    </citation>
    <scope>NUCLEOTIDE SEQUENCE [LARGE SCALE GENOMIC DNA]</scope>
    <source>
        <strain evidence="2">J235TASD1</strain>
    </source>
</reference>
<name>A0A136IX29_9PEZI</name>